<dbReference type="Gene3D" id="3.40.30.10">
    <property type="entry name" value="Glutaredoxin"/>
    <property type="match status" value="1"/>
</dbReference>
<dbReference type="PROSITE" id="PS00194">
    <property type="entry name" value="THIOREDOXIN_1"/>
    <property type="match status" value="1"/>
</dbReference>
<dbReference type="Proteomes" id="UP000319908">
    <property type="component" value="Unassembled WGS sequence"/>
</dbReference>
<feature type="domain" description="Thioredoxin" evidence="2">
    <location>
        <begin position="38"/>
        <end position="115"/>
    </location>
</feature>
<dbReference type="EC" id="1.8.1.8" evidence="3"/>
<comment type="caution">
    <text evidence="3">The sequence shown here is derived from an EMBL/GenBank/DDBJ whole genome shotgun (WGS) entry which is preliminary data.</text>
</comment>
<dbReference type="GO" id="GO:0047134">
    <property type="term" value="F:protein-disulfide reductase [NAD(P)H] activity"/>
    <property type="evidence" value="ECO:0007669"/>
    <property type="project" value="UniProtKB-EC"/>
</dbReference>
<reference evidence="3 4" key="1">
    <citation type="journal article" date="2020" name="Antonie Van Leeuwenhoek">
        <title>Rhodopirellula heiligendammensis sp. nov., Rhodopirellula pilleata sp. nov., and Rhodopirellula solitaria sp. nov. isolated from natural or artificial marine surfaces in Northern Germany and California, USA, and emended description of the genus Rhodopirellula.</title>
        <authorList>
            <person name="Kallscheuer N."/>
            <person name="Wiegand S."/>
            <person name="Jogler M."/>
            <person name="Boedeker C."/>
            <person name="Peeters S.H."/>
            <person name="Rast P."/>
            <person name="Heuer A."/>
            <person name="Jetten M.S.M."/>
            <person name="Rohde M."/>
            <person name="Jogler C."/>
        </authorList>
    </citation>
    <scope>NUCLEOTIDE SEQUENCE [LARGE SCALE GENOMIC DNA]</scope>
    <source>
        <strain evidence="3 4">Poly21</strain>
    </source>
</reference>
<gene>
    <name evidence="3" type="primary">dsbD_2</name>
    <name evidence="3" type="ORF">Poly21_45520</name>
</gene>
<evidence type="ECO:0000313" key="4">
    <source>
        <dbReference type="Proteomes" id="UP000319908"/>
    </source>
</evidence>
<dbReference type="CDD" id="cd02947">
    <property type="entry name" value="TRX_family"/>
    <property type="match status" value="1"/>
</dbReference>
<dbReference type="Pfam" id="PF00085">
    <property type="entry name" value="Thioredoxin"/>
    <property type="match status" value="1"/>
</dbReference>
<keyword evidence="1" id="KW-0676">Redox-active center</keyword>
<sequence length="147" mass="16383">MLSLFLGLTLSFVTTGSSMLEPAKETPTHPSDQNYTLAYKKSVEEHKPLMVVVSAPYCPACQVLKQTTIADMTRSGELDNVSVAVVDRDAEPELAAQLMEGENLIPQIILFSKTEDGHWKRRRLMGFQPVQPIRNLLQKVRDGLTRG</sequence>
<accession>A0A5C6BH75</accession>
<dbReference type="InterPro" id="IPR017937">
    <property type="entry name" value="Thioredoxin_CS"/>
</dbReference>
<proteinExistence type="predicted"/>
<organism evidence="3 4">
    <name type="scientific">Allorhodopirellula heiligendammensis</name>
    <dbReference type="NCBI Taxonomy" id="2714739"/>
    <lineage>
        <taxon>Bacteria</taxon>
        <taxon>Pseudomonadati</taxon>
        <taxon>Planctomycetota</taxon>
        <taxon>Planctomycetia</taxon>
        <taxon>Pirellulales</taxon>
        <taxon>Pirellulaceae</taxon>
        <taxon>Allorhodopirellula</taxon>
    </lineage>
</organism>
<name>A0A5C6BH75_9BACT</name>
<evidence type="ECO:0000313" key="3">
    <source>
        <dbReference type="EMBL" id="TWU10646.1"/>
    </source>
</evidence>
<evidence type="ECO:0000259" key="2">
    <source>
        <dbReference type="Pfam" id="PF00085"/>
    </source>
</evidence>
<dbReference type="InterPro" id="IPR036249">
    <property type="entry name" value="Thioredoxin-like_sf"/>
</dbReference>
<dbReference type="InterPro" id="IPR013766">
    <property type="entry name" value="Thioredoxin_domain"/>
</dbReference>
<dbReference type="SUPFAM" id="SSF52833">
    <property type="entry name" value="Thioredoxin-like"/>
    <property type="match status" value="1"/>
</dbReference>
<keyword evidence="4" id="KW-1185">Reference proteome</keyword>
<protein>
    <submittedName>
        <fullName evidence="3">Thiol:disulfide interchange protein DsbD</fullName>
        <ecNumber evidence="3">1.8.1.8</ecNumber>
    </submittedName>
</protein>
<dbReference type="RefSeq" id="WP_146409057.1">
    <property type="nucleotide sequence ID" value="NZ_SJPU01000003.1"/>
</dbReference>
<dbReference type="EMBL" id="SJPU01000003">
    <property type="protein sequence ID" value="TWU10646.1"/>
    <property type="molecule type" value="Genomic_DNA"/>
</dbReference>
<dbReference type="AlphaFoldDB" id="A0A5C6BH75"/>
<keyword evidence="3" id="KW-0560">Oxidoreductase</keyword>
<dbReference type="OrthoDB" id="276516at2"/>
<evidence type="ECO:0000256" key="1">
    <source>
        <dbReference type="ARBA" id="ARBA00023284"/>
    </source>
</evidence>